<dbReference type="FunFam" id="2.130.10.10:FF:001057">
    <property type="entry name" value="Nuclear pore complex subunit Nup133, putative"/>
    <property type="match status" value="1"/>
</dbReference>
<dbReference type="Gene3D" id="1.20.58.1380">
    <property type="match status" value="1"/>
</dbReference>
<evidence type="ECO:0000256" key="7">
    <source>
        <dbReference type="ARBA" id="ARBA00023242"/>
    </source>
</evidence>
<dbReference type="SUPFAM" id="SSF117289">
    <property type="entry name" value="Nucleoporin domain"/>
    <property type="match status" value="1"/>
</dbReference>
<proteinExistence type="inferred from homology"/>
<evidence type="ECO:0000313" key="12">
    <source>
        <dbReference type="Proteomes" id="UP001301958"/>
    </source>
</evidence>
<dbReference type="InterPro" id="IPR007187">
    <property type="entry name" value="Nucleoporin_Nup133/Nup155_C"/>
</dbReference>
<evidence type="ECO:0000259" key="9">
    <source>
        <dbReference type="Pfam" id="PF03177"/>
    </source>
</evidence>
<dbReference type="Pfam" id="PF03177">
    <property type="entry name" value="Nucleoporin_C"/>
    <property type="match status" value="1"/>
</dbReference>
<reference evidence="11" key="2">
    <citation type="submission" date="2023-05" db="EMBL/GenBank/DDBJ databases">
        <authorList>
            <consortium name="Lawrence Berkeley National Laboratory"/>
            <person name="Steindorff A."/>
            <person name="Hensen N."/>
            <person name="Bonometti L."/>
            <person name="Westerberg I."/>
            <person name="Brannstrom I.O."/>
            <person name="Guillou S."/>
            <person name="Cros-Aarteil S."/>
            <person name="Calhoun S."/>
            <person name="Haridas S."/>
            <person name="Kuo A."/>
            <person name="Mondo S."/>
            <person name="Pangilinan J."/>
            <person name="Riley R."/>
            <person name="Labutti K."/>
            <person name="Andreopoulos B."/>
            <person name="Lipzen A."/>
            <person name="Chen C."/>
            <person name="Yanf M."/>
            <person name="Daum C."/>
            <person name="Ng V."/>
            <person name="Clum A."/>
            <person name="Ohm R."/>
            <person name="Martin F."/>
            <person name="Silar P."/>
            <person name="Natvig D."/>
            <person name="Lalanne C."/>
            <person name="Gautier V."/>
            <person name="Ament-Velasquez S.L."/>
            <person name="Kruys A."/>
            <person name="Hutchinson M.I."/>
            <person name="Powell A.J."/>
            <person name="Barry K."/>
            <person name="Miller A.N."/>
            <person name="Grigoriev I.V."/>
            <person name="Debuchy R."/>
            <person name="Gladieux P."/>
            <person name="Thoren M.H."/>
            <person name="Johannesson H."/>
        </authorList>
    </citation>
    <scope>NUCLEOTIDE SEQUENCE</scope>
    <source>
        <strain evidence="11">CBS 990.96</strain>
    </source>
</reference>
<gene>
    <name evidence="11" type="ORF">QBC38DRAFT_521076</name>
</gene>
<feature type="domain" description="Nucleoporin Nup133/Nup155-like C-terminal" evidence="9">
    <location>
        <begin position="704"/>
        <end position="1349"/>
    </location>
</feature>
<comment type="caution">
    <text evidence="11">The sequence shown here is derived from an EMBL/GenBank/DDBJ whole genome shotgun (WGS) entry which is preliminary data.</text>
</comment>
<protein>
    <submittedName>
        <fullName evidence="11">Non-repetitive/WGA-negative nucleoporin C-terminal-domain-containing protein</fullName>
    </submittedName>
</protein>
<dbReference type="InterPro" id="IPR037624">
    <property type="entry name" value="Nup133-like"/>
</dbReference>
<comment type="similarity">
    <text evidence="2">Belongs to the nucleoporin Nup133 family.</text>
</comment>
<dbReference type="GO" id="GO:0031080">
    <property type="term" value="C:nuclear pore outer ring"/>
    <property type="evidence" value="ECO:0007669"/>
    <property type="project" value="TreeGrafter"/>
</dbReference>
<name>A0AAN7BTX7_9PEZI</name>
<evidence type="ECO:0000256" key="3">
    <source>
        <dbReference type="ARBA" id="ARBA00022448"/>
    </source>
</evidence>
<dbReference type="InterPro" id="IPR015943">
    <property type="entry name" value="WD40/YVTN_repeat-like_dom_sf"/>
</dbReference>
<evidence type="ECO:0000256" key="2">
    <source>
        <dbReference type="ARBA" id="ARBA00005569"/>
    </source>
</evidence>
<evidence type="ECO:0000256" key="4">
    <source>
        <dbReference type="ARBA" id="ARBA00022816"/>
    </source>
</evidence>
<dbReference type="GO" id="GO:0016973">
    <property type="term" value="P:poly(A)+ mRNA export from nucleus"/>
    <property type="evidence" value="ECO:0007669"/>
    <property type="project" value="TreeGrafter"/>
</dbReference>
<evidence type="ECO:0000256" key="1">
    <source>
        <dbReference type="ARBA" id="ARBA00004259"/>
    </source>
</evidence>
<dbReference type="PANTHER" id="PTHR13405">
    <property type="entry name" value="NUCLEAR PORE COMPLEX PROTEIN NUP133"/>
    <property type="match status" value="1"/>
</dbReference>
<evidence type="ECO:0000313" key="11">
    <source>
        <dbReference type="EMBL" id="KAK4229327.1"/>
    </source>
</evidence>
<keyword evidence="3" id="KW-0813">Transport</keyword>
<dbReference type="Pfam" id="PF08801">
    <property type="entry name" value="Nucleoporin_N"/>
    <property type="match status" value="1"/>
</dbReference>
<evidence type="ECO:0000256" key="6">
    <source>
        <dbReference type="ARBA" id="ARBA00023010"/>
    </source>
</evidence>
<feature type="domain" description="Nucleoporin Nup133/Nup155-like N-terminal" evidence="10">
    <location>
        <begin position="110"/>
        <end position="592"/>
    </location>
</feature>
<feature type="compositionally biased region" description="Polar residues" evidence="8">
    <location>
        <begin position="24"/>
        <end position="33"/>
    </location>
</feature>
<organism evidence="11 12">
    <name type="scientific">Podospora fimiseda</name>
    <dbReference type="NCBI Taxonomy" id="252190"/>
    <lineage>
        <taxon>Eukaryota</taxon>
        <taxon>Fungi</taxon>
        <taxon>Dikarya</taxon>
        <taxon>Ascomycota</taxon>
        <taxon>Pezizomycotina</taxon>
        <taxon>Sordariomycetes</taxon>
        <taxon>Sordariomycetidae</taxon>
        <taxon>Sordariales</taxon>
        <taxon>Podosporaceae</taxon>
        <taxon>Podospora</taxon>
    </lineage>
</organism>
<reference evidence="11" key="1">
    <citation type="journal article" date="2023" name="Mol. Phylogenet. Evol.">
        <title>Genome-scale phylogeny and comparative genomics of the fungal order Sordariales.</title>
        <authorList>
            <person name="Hensen N."/>
            <person name="Bonometti L."/>
            <person name="Westerberg I."/>
            <person name="Brannstrom I.O."/>
            <person name="Guillou S."/>
            <person name="Cros-Aarteil S."/>
            <person name="Calhoun S."/>
            <person name="Haridas S."/>
            <person name="Kuo A."/>
            <person name="Mondo S."/>
            <person name="Pangilinan J."/>
            <person name="Riley R."/>
            <person name="LaButti K."/>
            <person name="Andreopoulos B."/>
            <person name="Lipzen A."/>
            <person name="Chen C."/>
            <person name="Yan M."/>
            <person name="Daum C."/>
            <person name="Ng V."/>
            <person name="Clum A."/>
            <person name="Steindorff A."/>
            <person name="Ohm R.A."/>
            <person name="Martin F."/>
            <person name="Silar P."/>
            <person name="Natvig D.O."/>
            <person name="Lalanne C."/>
            <person name="Gautier V."/>
            <person name="Ament-Velasquez S.L."/>
            <person name="Kruys A."/>
            <person name="Hutchinson M.I."/>
            <person name="Powell A.J."/>
            <person name="Barry K."/>
            <person name="Miller A.N."/>
            <person name="Grigoriev I.V."/>
            <person name="Debuchy R."/>
            <person name="Gladieux P."/>
            <person name="Hiltunen Thoren M."/>
            <person name="Johannesson H."/>
        </authorList>
    </citation>
    <scope>NUCLEOTIDE SEQUENCE</scope>
    <source>
        <strain evidence="11">CBS 990.96</strain>
    </source>
</reference>
<keyword evidence="4" id="KW-0509">mRNA transport</keyword>
<keyword evidence="7" id="KW-0539">Nucleus</keyword>
<evidence type="ECO:0000256" key="8">
    <source>
        <dbReference type="SAM" id="MobiDB-lite"/>
    </source>
</evidence>
<dbReference type="GO" id="GO:0000972">
    <property type="term" value="P:transcription-dependent tethering of RNA polymerase II gene DNA at nuclear periphery"/>
    <property type="evidence" value="ECO:0007669"/>
    <property type="project" value="TreeGrafter"/>
</dbReference>
<evidence type="ECO:0000256" key="5">
    <source>
        <dbReference type="ARBA" id="ARBA00022927"/>
    </source>
</evidence>
<keyword evidence="5" id="KW-0653">Protein transport</keyword>
<dbReference type="EMBL" id="MU865309">
    <property type="protein sequence ID" value="KAK4229327.1"/>
    <property type="molecule type" value="Genomic_DNA"/>
</dbReference>
<keyword evidence="12" id="KW-1185">Reference proteome</keyword>
<comment type="subcellular location">
    <subcellularLocation>
        <location evidence="1">Nucleus envelope</location>
    </subcellularLocation>
</comment>
<keyword evidence="6" id="KW-0811">Translocation</keyword>
<accession>A0AAN7BTX7</accession>
<feature type="region of interest" description="Disordered" evidence="8">
    <location>
        <begin position="1"/>
        <end position="55"/>
    </location>
</feature>
<dbReference type="GO" id="GO:0017056">
    <property type="term" value="F:structural constituent of nuclear pore"/>
    <property type="evidence" value="ECO:0007669"/>
    <property type="project" value="InterPro"/>
</dbReference>
<dbReference type="PANTHER" id="PTHR13405:SF11">
    <property type="entry name" value="NUCLEAR PORE COMPLEX PROTEIN NUP133"/>
    <property type="match status" value="1"/>
</dbReference>
<sequence length="1397" mass="156249">MFSPTLQESGPAKGTRSSRRRQRPVSNEHSVQQPKAKRQRVPLTETSFPNPDVQPELFEVKADKLDLAVSKRDGIEHTAISAPRKELSVRSKKPKAGERITKGDGSVVLTTNNAYTVSKLPALPDRLRADAQSKTDLDAPFQDRLYRGPGVLNISKDRQQGAIFSSSGYALTLTHTHAFLWPYTATIASPETFTFTLPYPSKNLTDPLPLGSLVPPSASSEEPGLVVVMPVSGKIAYWESIASATTLDFIRQQRSGVEETISGMFSGEQVIQIVNTESAGFVLVFSTGRLAYLSVRDAHGRPGISVEYLRNGLSSNALGFFGSIRSAFSSSAFRQEVAAARATHGSKVGERVVVAATSRGRISSWKLHRGGQHELLADADIRNDLVEAVQEADDATRQFAPETFEVLDFTFVPRGLEEKYVRVSRLSKALTQSSDVLQHGLLLVSMSDRRQSRYAIVEIVITSDGPEVDTVRPLTSYTTLYRHGAPEKPRIYLPKPGLVAFLVFDRAVVLASMVAPPESPDAQLQDDANILPASFEDVIDFRDEDTLQVIGSGIEEPSSIQGHGLGQDEQRVTRHRTKNPGVVLLLQGVGALRVAVTEVDRFATEAPPKVTAKSKLEQAVFFGVKGDNPLVFQGKRELPFSSQEIGNAAIAISNEIVSSKTPFLATLPASLENNLKGRVSYLEGLILYLKTLKVDLDERTRWILLYNAEKMAVATWVWQQHEQFLAERPKSEKKTLISEIVTYINENQKTELNTAVGEVDPVRHWFIHDVWRFDIFLAWAYQIIKYAYAERLTDEAGITRLAWEAVTIKNGALSQAHQFRSTRAREYGVDPTKVPGGNAIPEPWAATQLILHNSRRLIEFCYKWFETNPPDSKDTNAVTANLLRQIRELLPSLTSQYLTGLLDQADWAAQSDDPASQERARTYKQGYEEEVYAKILKLKDLRLWEEAIELAKEYSSFDSLAELVVHQILSLEQSAQEGVTPGSTVQETVALADVKKQRMGRLFEEFEEKFAFRAYEVLLENNGVQAVLDFPYDKKGYATKFLRTKPELAKISWINDVQREKDIDHAAETLLNLGLTREQQVWNKKIELSLGKLALMVEEAEQANGDNASSAPSESWAKNGANLEKIDQELELIKIQDSLYNLILPTIQQGLDESAELELAVKEHAIMIPKRQKALHQLFEDGLSRLLRHEALHPSTLIDLLTLASLGDNSAEANGDQFCLALKVAKYGLKGEDRVNAERLIWRRCFIRDDWKIVNSTNEKDDNDQLQVLGNTTTYHALFAVIDEQHSDDKFQPFVKPSEALGVYTEQVDRRFEQMDEAFLNKLLDCMKWEDKQLRTYIEKSQLDLWYRTTKESAEKTVAEAYKRITAAKAQATGARLFDAISSPTRKGRNGKGLFGN</sequence>
<dbReference type="Proteomes" id="UP001301958">
    <property type="component" value="Unassembled WGS sequence"/>
</dbReference>
<dbReference type="Gene3D" id="2.130.10.10">
    <property type="entry name" value="YVTN repeat-like/Quinoprotein amine dehydrogenase"/>
    <property type="match status" value="1"/>
</dbReference>
<dbReference type="InterPro" id="IPR014908">
    <property type="entry name" value="Nucleoporin_Nup133/Nup155_N"/>
</dbReference>
<dbReference type="GO" id="GO:0006606">
    <property type="term" value="P:protein import into nucleus"/>
    <property type="evidence" value="ECO:0007669"/>
    <property type="project" value="TreeGrafter"/>
</dbReference>
<evidence type="ECO:0000259" key="10">
    <source>
        <dbReference type="Pfam" id="PF08801"/>
    </source>
</evidence>